<evidence type="ECO:0000313" key="1">
    <source>
        <dbReference type="EMBL" id="GGX81212.1"/>
    </source>
</evidence>
<keyword evidence="2" id="KW-1185">Reference proteome</keyword>
<protein>
    <submittedName>
        <fullName evidence="1">Uncharacterized protein</fullName>
    </submittedName>
</protein>
<comment type="caution">
    <text evidence="1">The sequence shown here is derived from an EMBL/GenBank/DDBJ whole genome shotgun (WGS) entry which is preliminary data.</text>
</comment>
<sequence>MPEERKAAAQVRAEELHIQAARIAVRLADAEAVWERRVIDREELVQALAAPDRATVPPAGARAVSAVVEEVLGAGAVMERIRA</sequence>
<reference evidence="1" key="1">
    <citation type="journal article" date="2014" name="Int. J. Syst. Evol. Microbiol.">
        <title>Complete genome sequence of Corynebacterium casei LMG S-19264T (=DSM 44701T), isolated from a smear-ripened cheese.</title>
        <authorList>
            <consortium name="US DOE Joint Genome Institute (JGI-PGF)"/>
            <person name="Walter F."/>
            <person name="Albersmeier A."/>
            <person name="Kalinowski J."/>
            <person name="Ruckert C."/>
        </authorList>
    </citation>
    <scope>NUCLEOTIDE SEQUENCE</scope>
    <source>
        <strain evidence="1">JCM 4790</strain>
    </source>
</reference>
<dbReference type="EMBL" id="BMVU01000018">
    <property type="protein sequence ID" value="GGX81212.1"/>
    <property type="molecule type" value="Genomic_DNA"/>
</dbReference>
<reference evidence="1" key="2">
    <citation type="submission" date="2020-09" db="EMBL/GenBank/DDBJ databases">
        <authorList>
            <person name="Sun Q."/>
            <person name="Ohkuma M."/>
        </authorList>
    </citation>
    <scope>NUCLEOTIDE SEQUENCE</scope>
    <source>
        <strain evidence="1">JCM 4790</strain>
    </source>
</reference>
<proteinExistence type="predicted"/>
<dbReference type="Proteomes" id="UP000619244">
    <property type="component" value="Unassembled WGS sequence"/>
</dbReference>
<evidence type="ECO:0000313" key="2">
    <source>
        <dbReference type="Proteomes" id="UP000619244"/>
    </source>
</evidence>
<gene>
    <name evidence="1" type="ORF">GCM10010358_39430</name>
</gene>
<organism evidence="1 2">
    <name type="scientific">Streptomyces minutiscleroticus</name>
    <dbReference type="NCBI Taxonomy" id="68238"/>
    <lineage>
        <taxon>Bacteria</taxon>
        <taxon>Bacillati</taxon>
        <taxon>Actinomycetota</taxon>
        <taxon>Actinomycetes</taxon>
        <taxon>Kitasatosporales</taxon>
        <taxon>Streptomycetaceae</taxon>
        <taxon>Streptomyces</taxon>
    </lineage>
</organism>
<accession>A0A918NMJ8</accession>
<dbReference type="AlphaFoldDB" id="A0A918NMJ8"/>
<name>A0A918NMJ8_9ACTN</name>